<reference evidence="1 4" key="1">
    <citation type="journal article" date="2021" name="J. Biosci. Bioeng.">
        <title>Identification and characterization of a chc gene cluster responsible for the aromatization pathway of cyclohexanecarboxylate degradation in Sinomonas cyclohexanicum ATCC 51369.</title>
        <authorList>
            <person name="Yamamoto T."/>
            <person name="Hasegawa Y."/>
            <person name="Lau P.C.K."/>
            <person name="Iwaki H."/>
        </authorList>
    </citation>
    <scope>NUCLEOTIDE SEQUENCE [LARGE SCALE GENOMIC DNA]</scope>
    <source>
        <strain evidence="1 4">ATCC 51369</strain>
    </source>
</reference>
<name>A0ABM7PUG3_SINCY</name>
<dbReference type="RefSeq" id="WP_229232572.1">
    <property type="nucleotide sequence ID" value="NZ_AP024525.1"/>
</dbReference>
<organism evidence="1 4">
    <name type="scientific">Sinomonas cyclohexanicum</name>
    <name type="common">Corynebacterium cyclohexanicum</name>
    <dbReference type="NCBI Taxonomy" id="322009"/>
    <lineage>
        <taxon>Bacteria</taxon>
        <taxon>Bacillati</taxon>
        <taxon>Actinomycetota</taxon>
        <taxon>Actinomycetes</taxon>
        <taxon>Micrococcales</taxon>
        <taxon>Micrococcaceae</taxon>
        <taxon>Sinomonas</taxon>
    </lineage>
</organism>
<dbReference type="EMBL" id="AP024525">
    <property type="protein sequence ID" value="BCT75891.1"/>
    <property type="molecule type" value="Genomic_DNA"/>
</dbReference>
<keyword evidence="4" id="KW-1185">Reference proteome</keyword>
<evidence type="ECO:0000313" key="2">
    <source>
        <dbReference type="EMBL" id="BCT75889.1"/>
    </source>
</evidence>
<protein>
    <submittedName>
        <fullName evidence="1">Uncharacterized protein</fullName>
    </submittedName>
</protein>
<evidence type="ECO:0000313" key="1">
    <source>
        <dbReference type="EMBL" id="BCT75887.1"/>
    </source>
</evidence>
<sequence>MQTLLEEFLIHEADDDVRSELLSAIGQMKSGQRYFTYNTVNVLLDADRATVTVEDELDVDRADTVSLEEFESLLRRRNTP</sequence>
<proteinExistence type="predicted"/>
<evidence type="ECO:0000313" key="3">
    <source>
        <dbReference type="EMBL" id="BCT75891.1"/>
    </source>
</evidence>
<dbReference type="EMBL" id="AP024525">
    <property type="protein sequence ID" value="BCT75887.1"/>
    <property type="molecule type" value="Genomic_DNA"/>
</dbReference>
<dbReference type="EMBL" id="AP024525">
    <property type="protein sequence ID" value="BCT75889.1"/>
    <property type="molecule type" value="Genomic_DNA"/>
</dbReference>
<evidence type="ECO:0000313" key="4">
    <source>
        <dbReference type="Proteomes" id="UP001319861"/>
    </source>
</evidence>
<gene>
    <name evidence="1" type="ORF">SCMU_17290</name>
    <name evidence="2" type="ORF">SCMU_17310</name>
    <name evidence="3" type="ORF">SCMU_17330</name>
</gene>
<dbReference type="Proteomes" id="UP001319861">
    <property type="component" value="Chromosome"/>
</dbReference>
<accession>A0ABM7PUG3</accession>